<keyword evidence="3" id="KW-1185">Reference proteome</keyword>
<evidence type="ECO:0000256" key="1">
    <source>
        <dbReference type="SAM" id="Phobius"/>
    </source>
</evidence>
<dbReference type="Proteomes" id="UP000198701">
    <property type="component" value="Unassembled WGS sequence"/>
</dbReference>
<proteinExistence type="predicted"/>
<keyword evidence="1" id="KW-0812">Transmembrane</keyword>
<sequence>MAREPIEDAYSRARRDPGFLEAVRRDYRGRHDALHALWWLEHPTEPAPDGTPSPLQELRELQRRVFSADGGSLGDPDATRSISELQAEASAERGAIEDAVAAASEGRAPGLESLFPAEGPLGGAVDSPGAAGTATAGASKRTRKVVVLVGIVAAAAGVVAGTQFAGARVEAAPPASLTPAVTAKVTCDQMTDVVTILMNAAISRAETRTTEQEWQGAAALAARVLDRVDTAEGTTLARRIAELRVVMSTVDPTEVTPDGLSFRESSTWNLALHGVFTACDAAGTPFVVQAWTGG</sequence>
<accession>A0A1G8XM90</accession>
<dbReference type="STRING" id="386301.SAMN05216282_101281"/>
<dbReference type="OrthoDB" id="5126396at2"/>
<keyword evidence="1" id="KW-0472">Membrane</keyword>
<feature type="transmembrane region" description="Helical" evidence="1">
    <location>
        <begin position="145"/>
        <end position="166"/>
    </location>
</feature>
<dbReference type="AlphaFoldDB" id="A0A1G8XM90"/>
<evidence type="ECO:0000313" key="2">
    <source>
        <dbReference type="EMBL" id="SDJ91691.1"/>
    </source>
</evidence>
<reference evidence="2 3" key="1">
    <citation type="submission" date="2016-10" db="EMBL/GenBank/DDBJ databases">
        <authorList>
            <person name="de Groot N.N."/>
        </authorList>
    </citation>
    <scope>NUCLEOTIDE SEQUENCE [LARGE SCALE GENOMIC DNA]</scope>
    <source>
        <strain evidence="2 3">CGMCC 1.5382</strain>
    </source>
</reference>
<organism evidence="2 3">
    <name type="scientific">Cryobacterium psychrotolerans</name>
    <dbReference type="NCBI Taxonomy" id="386301"/>
    <lineage>
        <taxon>Bacteria</taxon>
        <taxon>Bacillati</taxon>
        <taxon>Actinomycetota</taxon>
        <taxon>Actinomycetes</taxon>
        <taxon>Micrococcales</taxon>
        <taxon>Microbacteriaceae</taxon>
        <taxon>Cryobacterium</taxon>
    </lineage>
</organism>
<protein>
    <submittedName>
        <fullName evidence="2">Uncharacterized protein</fullName>
    </submittedName>
</protein>
<gene>
    <name evidence="2" type="ORF">SAMN05216282_101281</name>
</gene>
<evidence type="ECO:0000313" key="3">
    <source>
        <dbReference type="Proteomes" id="UP000198701"/>
    </source>
</evidence>
<name>A0A1G8XM90_9MICO</name>
<keyword evidence="1" id="KW-1133">Transmembrane helix</keyword>
<dbReference type="RefSeq" id="WP_092321280.1">
    <property type="nucleotide sequence ID" value="NZ_FNFU01000001.1"/>
</dbReference>
<dbReference type="EMBL" id="FNFU01000001">
    <property type="protein sequence ID" value="SDJ91691.1"/>
    <property type="molecule type" value="Genomic_DNA"/>
</dbReference>